<organism evidence="5 6">
    <name type="scientific">Puccinia sorghi</name>
    <dbReference type="NCBI Taxonomy" id="27349"/>
    <lineage>
        <taxon>Eukaryota</taxon>
        <taxon>Fungi</taxon>
        <taxon>Dikarya</taxon>
        <taxon>Basidiomycota</taxon>
        <taxon>Pucciniomycotina</taxon>
        <taxon>Pucciniomycetes</taxon>
        <taxon>Pucciniales</taxon>
        <taxon>Pucciniaceae</taxon>
        <taxon>Puccinia</taxon>
    </lineage>
</organism>
<dbReference type="SUPFAM" id="SSF50978">
    <property type="entry name" value="WD40 repeat-like"/>
    <property type="match status" value="1"/>
</dbReference>
<evidence type="ECO:0000256" key="3">
    <source>
        <dbReference type="PROSITE-ProRule" id="PRU00221"/>
    </source>
</evidence>
<evidence type="ECO:0000256" key="2">
    <source>
        <dbReference type="ARBA" id="ARBA00022737"/>
    </source>
</evidence>
<feature type="region of interest" description="Disordered" evidence="4">
    <location>
        <begin position="337"/>
        <end position="370"/>
    </location>
</feature>
<gene>
    <name evidence="5" type="ORF">VP01_3904g2</name>
</gene>
<accession>A0A0L6UUM1</accession>
<dbReference type="PANTHER" id="PTHR22889:SF0">
    <property type="entry name" value="WD REPEAT-CONTAINING PROTEIN 89"/>
    <property type="match status" value="1"/>
</dbReference>
<feature type="repeat" description="WD" evidence="3">
    <location>
        <begin position="294"/>
        <end position="325"/>
    </location>
</feature>
<sequence>MAYILQLLPIGTHCCASSTSAGGDSIKLFDLERVTDKPLTELEHDQLGRVNQLVHLAPSLLLGCFSSSSVVLGWDFRTGSRARPALHITGQSTSPFISLAHSHSNHLIAAGSSAEEESSQIELFDLRASAATAAPICIYDQSHSDNITCLDFCPADSAHQQLLSASTDGLLVLHDTNEANQDQSILFTHNTGASLAHAHWQPDANTIWAGSDMETLSRWDNQLSLVKDYGDLRQDSLAKPDPSWQQPVSYLINLTNPSPTRSAYFAGSQSSGDVALVETTQRETHQWQVLGSFKAGHTEMVRCAAFDPQTSRVLTGAEDGQICVWLIDPENPQSGKLLHRFSPFPNHSDHSDHRPNLLHPKPDSCLKTVSSKDHRFKPYTRH</sequence>
<dbReference type="InterPro" id="IPR001680">
    <property type="entry name" value="WD40_rpt"/>
</dbReference>
<comment type="caution">
    <text evidence="5">The sequence shown here is derived from an EMBL/GenBank/DDBJ whole genome shotgun (WGS) entry which is preliminary data.</text>
</comment>
<name>A0A0L6UUM1_9BASI</name>
<dbReference type="Pfam" id="PF00400">
    <property type="entry name" value="WD40"/>
    <property type="match status" value="2"/>
</dbReference>
<reference evidence="5 6" key="1">
    <citation type="submission" date="2015-08" db="EMBL/GenBank/DDBJ databases">
        <title>Next Generation Sequencing and Analysis of the Genome of Puccinia sorghi L Schw, the Causal Agent of Maize Common Rust.</title>
        <authorList>
            <person name="Rochi L."/>
            <person name="Burguener G."/>
            <person name="Darino M."/>
            <person name="Turjanski A."/>
            <person name="Kreff E."/>
            <person name="Dieguez M.J."/>
            <person name="Sacco F."/>
        </authorList>
    </citation>
    <scope>NUCLEOTIDE SEQUENCE [LARGE SCALE GENOMIC DNA]</scope>
    <source>
        <strain evidence="5 6">RO10H11247</strain>
    </source>
</reference>
<keyword evidence="2" id="KW-0677">Repeat</keyword>
<dbReference type="PANTHER" id="PTHR22889">
    <property type="entry name" value="WD REPEAT-CONTAINING PROTEIN 89"/>
    <property type="match status" value="1"/>
</dbReference>
<keyword evidence="6" id="KW-1185">Reference proteome</keyword>
<evidence type="ECO:0000256" key="1">
    <source>
        <dbReference type="ARBA" id="ARBA00022574"/>
    </source>
</evidence>
<dbReference type="AlphaFoldDB" id="A0A0L6UUM1"/>
<protein>
    <submittedName>
        <fullName evidence="5">Uncharacterized protein</fullName>
    </submittedName>
</protein>
<dbReference type="InterPro" id="IPR039328">
    <property type="entry name" value="WDR89"/>
</dbReference>
<dbReference type="VEuPathDB" id="FungiDB:VP01_3904g2"/>
<evidence type="ECO:0000313" key="5">
    <source>
        <dbReference type="EMBL" id="KNZ51560.1"/>
    </source>
</evidence>
<feature type="compositionally biased region" description="Basic and acidic residues" evidence="4">
    <location>
        <begin position="347"/>
        <end position="364"/>
    </location>
</feature>
<evidence type="ECO:0000313" key="6">
    <source>
        <dbReference type="Proteomes" id="UP000037035"/>
    </source>
</evidence>
<evidence type="ECO:0000256" key="4">
    <source>
        <dbReference type="SAM" id="MobiDB-lite"/>
    </source>
</evidence>
<dbReference type="InterPro" id="IPR015943">
    <property type="entry name" value="WD40/YVTN_repeat-like_dom_sf"/>
</dbReference>
<dbReference type="OrthoDB" id="25131at2759"/>
<dbReference type="Proteomes" id="UP000037035">
    <property type="component" value="Unassembled WGS sequence"/>
</dbReference>
<keyword evidence="1 3" id="KW-0853">WD repeat</keyword>
<dbReference type="Gene3D" id="2.130.10.10">
    <property type="entry name" value="YVTN repeat-like/Quinoprotein amine dehydrogenase"/>
    <property type="match status" value="2"/>
</dbReference>
<proteinExistence type="predicted"/>
<dbReference type="PROSITE" id="PS50294">
    <property type="entry name" value="WD_REPEATS_REGION"/>
    <property type="match status" value="1"/>
</dbReference>
<dbReference type="STRING" id="27349.A0A0L6UUM1"/>
<dbReference type="SMART" id="SM00320">
    <property type="entry name" value="WD40"/>
    <property type="match status" value="3"/>
</dbReference>
<dbReference type="InterPro" id="IPR036322">
    <property type="entry name" value="WD40_repeat_dom_sf"/>
</dbReference>
<dbReference type="EMBL" id="LAVV01008951">
    <property type="protein sequence ID" value="KNZ51560.1"/>
    <property type="molecule type" value="Genomic_DNA"/>
</dbReference>
<dbReference type="PROSITE" id="PS50082">
    <property type="entry name" value="WD_REPEATS_2"/>
    <property type="match status" value="1"/>
</dbReference>